<evidence type="ECO:0000259" key="1">
    <source>
        <dbReference type="Pfam" id="PF04389"/>
    </source>
</evidence>
<dbReference type="KEGG" id="led:BBK82_28820"/>
<dbReference type="RefSeq" id="WP_065917800.1">
    <property type="nucleotide sequence ID" value="NZ_CP016793.1"/>
</dbReference>
<reference evidence="2 3" key="1">
    <citation type="submission" date="2016-07" db="EMBL/GenBank/DDBJ databases">
        <title>Complete genome sequence of the Lentzea guizhouensis DHS C013.</title>
        <authorList>
            <person name="Cao C."/>
        </authorList>
    </citation>
    <scope>NUCLEOTIDE SEQUENCE [LARGE SCALE GENOMIC DNA]</scope>
    <source>
        <strain evidence="2 3">DHS C013</strain>
    </source>
</reference>
<organism evidence="2 3">
    <name type="scientific">Lentzea guizhouensis</name>
    <dbReference type="NCBI Taxonomy" id="1586287"/>
    <lineage>
        <taxon>Bacteria</taxon>
        <taxon>Bacillati</taxon>
        <taxon>Actinomycetota</taxon>
        <taxon>Actinomycetes</taxon>
        <taxon>Pseudonocardiales</taxon>
        <taxon>Pseudonocardiaceae</taxon>
        <taxon>Lentzea</taxon>
    </lineage>
</organism>
<dbReference type="InterPro" id="IPR007484">
    <property type="entry name" value="Peptidase_M28"/>
</dbReference>
<dbReference type="AlphaFoldDB" id="A0A1B2HP10"/>
<keyword evidence="3" id="KW-1185">Reference proteome</keyword>
<protein>
    <recommendedName>
        <fullName evidence="1">Peptidase M28 domain-containing protein</fullName>
    </recommendedName>
</protein>
<dbReference type="STRING" id="1586287.BBK82_28820"/>
<dbReference type="SUPFAM" id="SSF53187">
    <property type="entry name" value="Zn-dependent exopeptidases"/>
    <property type="match status" value="1"/>
</dbReference>
<gene>
    <name evidence="2" type="ORF">BBK82_28820</name>
</gene>
<accession>A0A1B2HP10</accession>
<dbReference type="Pfam" id="PF04389">
    <property type="entry name" value="Peptidase_M28"/>
    <property type="match status" value="1"/>
</dbReference>
<dbReference type="Proteomes" id="UP000093053">
    <property type="component" value="Chromosome"/>
</dbReference>
<dbReference type="OrthoDB" id="3456059at2"/>
<evidence type="ECO:0000313" key="2">
    <source>
        <dbReference type="EMBL" id="ANZ39459.1"/>
    </source>
</evidence>
<sequence>MRLQELVDRFHRGFDAEAAMADVKALCEFDRYQVSAGLQAAAEYVADRVPLREVEVRQFHPEARWWTFRGPPAWTPVSASVQVGDATVVSYPDQPYALAAYSAACAGRTVPVTAEVLPGALVLAPELSPHELASRGVFGFVTRAGRVELPPHSPLVAFCVDEEQFAVLRQAREARVSVELGEPVRMPVVTGLLPGRGPELLLTAHLCHPRPSANDNASGVAALMAVASLLRDTAGAPVRFVWGPEFVGTAAYLQQAPRPAIAVNVDMAGEDQALCGGPLVIERSPDEKPSYVTALAERVAALMPGTRSYSGAVPCDVWSWRSVPHVGASDHALVPCPSVGLNHWPDRFNHTRFDTFDKVSADELRRTTTLAASVIGAIRVDDGSLRADIADATSAWAAAYLAGGGGERGTVGRAVCGTPASARHPGGGMVAFWDGPFNLRALAEDCSQQDRAWLDARIAEDRGGAYARMSALARGIDGQRSRYSVGWWAALASELTVPVAFAERFLDVLCAAGWAGEA</sequence>
<evidence type="ECO:0000313" key="3">
    <source>
        <dbReference type="Proteomes" id="UP000093053"/>
    </source>
</evidence>
<feature type="domain" description="Peptidase M28" evidence="1">
    <location>
        <begin position="195"/>
        <end position="374"/>
    </location>
</feature>
<name>A0A1B2HP10_9PSEU</name>
<dbReference type="Gene3D" id="3.40.630.10">
    <property type="entry name" value="Zn peptidases"/>
    <property type="match status" value="1"/>
</dbReference>
<dbReference type="EMBL" id="CP016793">
    <property type="protein sequence ID" value="ANZ39459.1"/>
    <property type="molecule type" value="Genomic_DNA"/>
</dbReference>
<proteinExistence type="predicted"/>